<accession>A0A2M6X0C2</accession>
<evidence type="ECO:0000313" key="2">
    <source>
        <dbReference type="EMBL" id="PIT98450.1"/>
    </source>
</evidence>
<dbReference type="Proteomes" id="UP000230731">
    <property type="component" value="Unassembled WGS sequence"/>
</dbReference>
<reference evidence="3" key="1">
    <citation type="submission" date="2017-09" db="EMBL/GenBank/DDBJ databases">
        <title>Depth-based differentiation of microbial function through sediment-hosted aquifers and enrichment of novel symbionts in the deep terrestrial subsurface.</title>
        <authorList>
            <person name="Probst A.J."/>
            <person name="Ladd B."/>
            <person name="Jarett J.K."/>
            <person name="Geller-Mcgrath D.E."/>
            <person name="Sieber C.M.K."/>
            <person name="Emerson J.B."/>
            <person name="Anantharaman K."/>
            <person name="Thomas B.C."/>
            <person name="Malmstrom R."/>
            <person name="Stieglmeier M."/>
            <person name="Klingl A."/>
            <person name="Woyke T."/>
            <person name="Ryan C.M."/>
            <person name="Banfield J.F."/>
        </authorList>
    </citation>
    <scope>NUCLEOTIDE SEQUENCE [LARGE SCALE GENOMIC DNA]</scope>
</reference>
<dbReference type="EMBL" id="PEZP01000006">
    <property type="protein sequence ID" value="PIT98450.1"/>
    <property type="molecule type" value="Genomic_DNA"/>
</dbReference>
<organism evidence="2 3">
    <name type="scientific">Candidatus Andersenbacteria bacterium CG10_big_fil_rev_8_21_14_0_10_54_11</name>
    <dbReference type="NCBI Taxonomy" id="1974485"/>
    <lineage>
        <taxon>Bacteria</taxon>
        <taxon>Candidatus Anderseniibacteriota</taxon>
    </lineage>
</organism>
<evidence type="ECO:0000256" key="1">
    <source>
        <dbReference type="SAM" id="MobiDB-lite"/>
    </source>
</evidence>
<feature type="compositionally biased region" description="Basic residues" evidence="1">
    <location>
        <begin position="31"/>
        <end position="41"/>
    </location>
</feature>
<proteinExistence type="predicted"/>
<dbReference type="AlphaFoldDB" id="A0A2M6X0C2"/>
<gene>
    <name evidence="2" type="ORF">COT71_00555</name>
</gene>
<sequence length="162" mass="19276">MNMNDTAPDDNYKKEPRDQATASSGSSVPPAKKRARRGTKQWHKEEIENLRTRLTDHQYHLRQPGTLYEKKWRELLGNGTCYQLIGVLMRTCNWRDRRWHGNIFALAAVMGVSEKTVRNQLNKLKKLNDFEVHRHPWSITIFLPKRFFPEEKPRNEERYAEK</sequence>
<comment type="caution">
    <text evidence="2">The sequence shown here is derived from an EMBL/GenBank/DDBJ whole genome shotgun (WGS) entry which is preliminary data.</text>
</comment>
<feature type="region of interest" description="Disordered" evidence="1">
    <location>
        <begin position="1"/>
        <end position="42"/>
    </location>
</feature>
<protein>
    <submittedName>
        <fullName evidence="2">Uncharacterized protein</fullName>
    </submittedName>
</protein>
<evidence type="ECO:0000313" key="3">
    <source>
        <dbReference type="Proteomes" id="UP000230731"/>
    </source>
</evidence>
<name>A0A2M6X0C2_9BACT</name>